<organism evidence="2 3">
    <name type="scientific">Petrachloros mirabilis ULC683</name>
    <dbReference type="NCBI Taxonomy" id="2781853"/>
    <lineage>
        <taxon>Bacteria</taxon>
        <taxon>Bacillati</taxon>
        <taxon>Cyanobacteriota</taxon>
        <taxon>Cyanophyceae</taxon>
        <taxon>Synechococcales</taxon>
        <taxon>Petrachlorosaceae</taxon>
        <taxon>Petrachloros</taxon>
        <taxon>Petrachloros mirabilis</taxon>
    </lineage>
</organism>
<protein>
    <submittedName>
        <fullName evidence="2">Rpn family recombination-promoting nuclease/putative transposase</fullName>
    </submittedName>
</protein>
<dbReference type="AlphaFoldDB" id="A0A8K2A9G8"/>
<keyword evidence="3" id="KW-1185">Reference proteome</keyword>
<dbReference type="NCBIfam" id="TIGR01784">
    <property type="entry name" value="T_den_put_tspse"/>
    <property type="match status" value="1"/>
</dbReference>
<evidence type="ECO:0000313" key="3">
    <source>
        <dbReference type="Proteomes" id="UP000607397"/>
    </source>
</evidence>
<feature type="domain" description="DUF4351" evidence="1">
    <location>
        <begin position="216"/>
        <end position="273"/>
    </location>
</feature>
<evidence type="ECO:0000313" key="2">
    <source>
        <dbReference type="EMBL" id="NCJ08185.1"/>
    </source>
</evidence>
<reference evidence="2" key="1">
    <citation type="submission" date="2019-12" db="EMBL/GenBank/DDBJ databases">
        <title>High-Quality draft genome sequences of three cyanobacteria isolated from the limestone walls of the Old Cathedral of Coimbra.</title>
        <authorList>
            <person name="Tiago I."/>
            <person name="Soares F."/>
            <person name="Portugal A."/>
        </authorList>
    </citation>
    <scope>NUCLEOTIDE SEQUENCE [LARGE SCALE GENOMIC DNA]</scope>
    <source>
        <strain evidence="2">C</strain>
    </source>
</reference>
<dbReference type="PANTHER" id="PTHR34613">
    <property type="entry name" value="SLL0800 PROTEIN"/>
    <property type="match status" value="1"/>
</dbReference>
<dbReference type="RefSeq" id="WP_161826662.1">
    <property type="nucleotide sequence ID" value="NZ_WVIC01000043.1"/>
</dbReference>
<dbReference type="InterPro" id="IPR010106">
    <property type="entry name" value="RpnA"/>
</dbReference>
<comment type="caution">
    <text evidence="2">The sequence shown here is derived from an EMBL/GenBank/DDBJ whole genome shotgun (WGS) entry which is preliminary data.</text>
</comment>
<accession>A0A8K2A9G8</accession>
<dbReference type="Pfam" id="PF14261">
    <property type="entry name" value="DUF4351"/>
    <property type="match status" value="1"/>
</dbReference>
<dbReference type="EMBL" id="WVIC01000043">
    <property type="protein sequence ID" value="NCJ08185.1"/>
    <property type="molecule type" value="Genomic_DNA"/>
</dbReference>
<proteinExistence type="predicted"/>
<dbReference type="Proteomes" id="UP000607397">
    <property type="component" value="Unassembled WGS sequence"/>
</dbReference>
<sequence>MFDNICKYLVQSYPEDFATWLLGEAVPLSQLEPSELLLEPIRADALLLLAAEELVLHMEFQTAPDPSMPFRMLDYRTRVYRRYPAKAMRQVVVYLKPSTSALVYESAFEIPGTRHVFEVVRLWEQPAEVFLHSPGLMPLAVLGQTSDRESMLRSTAAVIETLPQGQRGAVAASTAVLAGLVLNQETIGQILRRDVMRESVIYQEILAEGRAEGRVEGRTEGERALVMRLLTRRLGILSPEMHQRIEALELTQLEALGEALLDFQSPEDLQAWLVQLG</sequence>
<name>A0A8K2A9G8_9CYAN</name>
<evidence type="ECO:0000259" key="1">
    <source>
        <dbReference type="Pfam" id="PF14261"/>
    </source>
</evidence>
<dbReference type="InterPro" id="IPR025587">
    <property type="entry name" value="DUF4351"/>
</dbReference>
<dbReference type="PANTHER" id="PTHR34613:SF1">
    <property type="entry name" value="SLL6017 PROTEIN"/>
    <property type="match status" value="1"/>
</dbReference>
<gene>
    <name evidence="2" type="ORF">GS597_17050</name>
</gene>